<dbReference type="EMBL" id="LAZR01006533">
    <property type="protein sequence ID" value="KKM91435.1"/>
    <property type="molecule type" value="Genomic_DNA"/>
</dbReference>
<protein>
    <recommendedName>
        <fullName evidence="2">Bulb-type lectin domain-containing protein</fullName>
    </recommendedName>
</protein>
<name>A0A0F9NRH4_9ZZZZ</name>
<dbReference type="AlphaFoldDB" id="A0A0F9NRH4"/>
<organism evidence="1">
    <name type="scientific">marine sediment metagenome</name>
    <dbReference type="NCBI Taxonomy" id="412755"/>
    <lineage>
        <taxon>unclassified sequences</taxon>
        <taxon>metagenomes</taxon>
        <taxon>ecological metagenomes</taxon>
    </lineage>
</organism>
<dbReference type="InterPro" id="IPR010620">
    <property type="entry name" value="SBBP_repeat"/>
</dbReference>
<accession>A0A0F9NRH4</accession>
<dbReference type="PANTHER" id="PTHR42754:SF1">
    <property type="entry name" value="LIPOPROTEIN"/>
    <property type="match status" value="1"/>
</dbReference>
<dbReference type="PANTHER" id="PTHR42754">
    <property type="entry name" value="ENDOGLUCANASE"/>
    <property type="match status" value="1"/>
</dbReference>
<reference evidence="1" key="1">
    <citation type="journal article" date="2015" name="Nature">
        <title>Complex archaea that bridge the gap between prokaryotes and eukaryotes.</title>
        <authorList>
            <person name="Spang A."/>
            <person name="Saw J.H."/>
            <person name="Jorgensen S.L."/>
            <person name="Zaremba-Niedzwiedzka K."/>
            <person name="Martijn J."/>
            <person name="Lind A.E."/>
            <person name="van Eijk R."/>
            <person name="Schleper C."/>
            <person name="Guy L."/>
            <person name="Ettema T.J."/>
        </authorList>
    </citation>
    <scope>NUCLEOTIDE SEQUENCE</scope>
</reference>
<evidence type="ECO:0008006" key="2">
    <source>
        <dbReference type="Google" id="ProtNLM"/>
    </source>
</evidence>
<comment type="caution">
    <text evidence="1">The sequence shown here is derived from an EMBL/GenBank/DDBJ whole genome shotgun (WGS) entry which is preliminary data.</text>
</comment>
<proteinExistence type="predicted"/>
<dbReference type="Pfam" id="PF06739">
    <property type="entry name" value="SBBP"/>
    <property type="match status" value="3"/>
</dbReference>
<dbReference type="SUPFAM" id="SSF101898">
    <property type="entry name" value="NHL repeat"/>
    <property type="match status" value="1"/>
</dbReference>
<dbReference type="Gene3D" id="2.40.10.500">
    <property type="match status" value="2"/>
</dbReference>
<evidence type="ECO:0000313" key="1">
    <source>
        <dbReference type="EMBL" id="KKM91435.1"/>
    </source>
</evidence>
<gene>
    <name evidence="1" type="ORF">LCGC14_1228600</name>
</gene>
<sequence>MNKSLRLIFLVLFLFLISVGLILNLQDFDNFNDTINNREINSIEGVAISAIDIYTLEWNKTWGGLANDNGYGIAADSSGNLFITGDTNSYGAANQDAFLLKYDSSGNLEWNKTWGGSNGDHGLGIAVDASGNVFITGYTSSYGAGNQDAFLLKYDSSGNLEWNKTWGGSLGDFGRGVAVDSSGNIFITGDTNRGTAGPDVFLLKYDSSGNFQWEKTWGGFATDIGRGVAVDGSGNVFITGHNNQGGNPGSGADVFLFKYDSSGIPARFKILFFT</sequence>